<dbReference type="EMBL" id="MSIF01000020">
    <property type="protein sequence ID" value="OLF06724.1"/>
    <property type="molecule type" value="Genomic_DNA"/>
</dbReference>
<comment type="similarity">
    <text evidence="1">Belongs to the enoyl-CoA hydratase/isomerase family.</text>
</comment>
<evidence type="ECO:0000256" key="2">
    <source>
        <dbReference type="SAM" id="MobiDB-lite"/>
    </source>
</evidence>
<evidence type="ECO:0000313" key="4">
    <source>
        <dbReference type="Proteomes" id="UP000185696"/>
    </source>
</evidence>
<organism evidence="3 4">
    <name type="scientific">Actinophytocola xinjiangensis</name>
    <dbReference type="NCBI Taxonomy" id="485602"/>
    <lineage>
        <taxon>Bacteria</taxon>
        <taxon>Bacillati</taxon>
        <taxon>Actinomycetota</taxon>
        <taxon>Actinomycetes</taxon>
        <taxon>Pseudonocardiales</taxon>
        <taxon>Pseudonocardiaceae</taxon>
    </lineage>
</organism>
<dbReference type="AlphaFoldDB" id="A0A7Z0WJP7"/>
<sequence length="250" mass="26303">MLVELNRPHALNALDTVLRDDLEDLWARTATDPTVRAVVLTGAGRGFCAGADVGDLAGERAPRGPDVDAELAFLPGPALDVPVIVAVNGVCAGGGLHFVADADIAIASDTATFLDPHVSVGQVTALEPVSLALRVPLPRLLRLALLGRAERLDAAAALAANLVTEVVTPGDLLDRALELAEVVAGNSPAAVAASRRALRELDRRLLGPSMVAGWAAVRDHWTHPDSSEGPRAFAQRREPRWALPDTMEEQ</sequence>
<dbReference type="Gene3D" id="3.90.226.10">
    <property type="entry name" value="2-enoyl-CoA Hydratase, Chain A, domain 1"/>
    <property type="match status" value="1"/>
</dbReference>
<reference evidence="3 4" key="1">
    <citation type="submission" date="2016-12" db="EMBL/GenBank/DDBJ databases">
        <title>The draft genome sequence of Actinophytocola xinjiangensis.</title>
        <authorList>
            <person name="Wang W."/>
            <person name="Yuan L."/>
        </authorList>
    </citation>
    <scope>NUCLEOTIDE SEQUENCE [LARGE SCALE GENOMIC DNA]</scope>
    <source>
        <strain evidence="3 4">CGMCC 4.4663</strain>
    </source>
</reference>
<gene>
    <name evidence="3" type="ORF">BLA60_30835</name>
</gene>
<dbReference type="Pfam" id="PF00378">
    <property type="entry name" value="ECH_1"/>
    <property type="match status" value="1"/>
</dbReference>
<dbReference type="InterPro" id="IPR001753">
    <property type="entry name" value="Enoyl-CoA_hydra/iso"/>
</dbReference>
<accession>A0A7Z0WJP7</accession>
<dbReference type="PANTHER" id="PTHR42964:SF1">
    <property type="entry name" value="POLYKETIDE BIOSYNTHESIS ENOYL-COA HYDRATASE PKSH-RELATED"/>
    <property type="match status" value="1"/>
</dbReference>
<keyword evidence="4" id="KW-1185">Reference proteome</keyword>
<proteinExistence type="inferred from homology"/>
<dbReference type="PANTHER" id="PTHR42964">
    <property type="entry name" value="ENOYL-COA HYDRATASE"/>
    <property type="match status" value="1"/>
</dbReference>
<evidence type="ECO:0000256" key="1">
    <source>
        <dbReference type="ARBA" id="ARBA00005254"/>
    </source>
</evidence>
<protein>
    <submittedName>
        <fullName evidence="3">Enoyl-CoA hydratase</fullName>
    </submittedName>
</protein>
<name>A0A7Z0WJP7_9PSEU</name>
<evidence type="ECO:0000313" key="3">
    <source>
        <dbReference type="EMBL" id="OLF06724.1"/>
    </source>
</evidence>
<dbReference type="InterPro" id="IPR014748">
    <property type="entry name" value="Enoyl-CoA_hydra_C"/>
</dbReference>
<dbReference type="InterPro" id="IPR029045">
    <property type="entry name" value="ClpP/crotonase-like_dom_sf"/>
</dbReference>
<dbReference type="CDD" id="cd06558">
    <property type="entry name" value="crotonase-like"/>
    <property type="match status" value="1"/>
</dbReference>
<dbReference type="Gene3D" id="1.10.12.10">
    <property type="entry name" value="Lyase 2-enoyl-coa Hydratase, Chain A, domain 2"/>
    <property type="match status" value="1"/>
</dbReference>
<comment type="caution">
    <text evidence="3">The sequence shown here is derived from an EMBL/GenBank/DDBJ whole genome shotgun (WGS) entry which is preliminary data.</text>
</comment>
<dbReference type="SUPFAM" id="SSF52096">
    <property type="entry name" value="ClpP/crotonase"/>
    <property type="match status" value="1"/>
</dbReference>
<dbReference type="InterPro" id="IPR051683">
    <property type="entry name" value="Enoyl-CoA_Hydratase/Isomerase"/>
</dbReference>
<dbReference type="Proteomes" id="UP000185696">
    <property type="component" value="Unassembled WGS sequence"/>
</dbReference>
<dbReference type="GO" id="GO:0003824">
    <property type="term" value="F:catalytic activity"/>
    <property type="evidence" value="ECO:0007669"/>
    <property type="project" value="UniProtKB-ARBA"/>
</dbReference>
<feature type="region of interest" description="Disordered" evidence="2">
    <location>
        <begin position="221"/>
        <end position="250"/>
    </location>
</feature>